<dbReference type="GO" id="GO:0009279">
    <property type="term" value="C:cell outer membrane"/>
    <property type="evidence" value="ECO:0007669"/>
    <property type="project" value="UniProtKB-SubCell"/>
</dbReference>
<protein>
    <submittedName>
        <fullName evidence="9">Membrane protein</fullName>
    </submittedName>
</protein>
<comment type="similarity">
    <text evidence="2">Belongs to the outer membrane factor (OMF) (TC 1.B.17) family.</text>
</comment>
<keyword evidence="5" id="KW-0812">Transmembrane</keyword>
<keyword evidence="4" id="KW-1134">Transmembrane beta strand</keyword>
<dbReference type="Proteomes" id="UP000501466">
    <property type="component" value="Chromosome"/>
</dbReference>
<dbReference type="GO" id="GO:1990281">
    <property type="term" value="C:efflux pump complex"/>
    <property type="evidence" value="ECO:0007669"/>
    <property type="project" value="TreeGrafter"/>
</dbReference>
<dbReference type="Pfam" id="PF02321">
    <property type="entry name" value="OEP"/>
    <property type="match status" value="2"/>
</dbReference>
<reference evidence="10" key="1">
    <citation type="submission" date="2019-11" db="EMBL/GenBank/DDBJ databases">
        <title>Isolation and characterization of two novel species in the genus Thiomicrorhabdus.</title>
        <authorList>
            <person name="Mochizuki J."/>
            <person name="Kojima H."/>
            <person name="Fukui M."/>
        </authorList>
    </citation>
    <scope>NUCLEOTIDE SEQUENCE [LARGE SCALE GENOMIC DNA]</scope>
    <source>
        <strain evidence="10">AkT22</strain>
    </source>
</reference>
<dbReference type="AlphaFoldDB" id="A0A6F8PR45"/>
<dbReference type="RefSeq" id="WP_173292295.1">
    <property type="nucleotide sequence ID" value="NZ_AP021888.1"/>
</dbReference>
<keyword evidence="8" id="KW-0732">Signal</keyword>
<dbReference type="GO" id="GO:0015288">
    <property type="term" value="F:porin activity"/>
    <property type="evidence" value="ECO:0007669"/>
    <property type="project" value="TreeGrafter"/>
</dbReference>
<evidence type="ECO:0000256" key="7">
    <source>
        <dbReference type="ARBA" id="ARBA00023237"/>
    </source>
</evidence>
<evidence type="ECO:0000256" key="8">
    <source>
        <dbReference type="SAM" id="SignalP"/>
    </source>
</evidence>
<keyword evidence="3" id="KW-0813">Transport</keyword>
<feature type="chain" id="PRO_5026253228" evidence="8">
    <location>
        <begin position="25"/>
        <end position="432"/>
    </location>
</feature>
<dbReference type="InterPro" id="IPR003423">
    <property type="entry name" value="OMP_efflux"/>
</dbReference>
<evidence type="ECO:0000256" key="3">
    <source>
        <dbReference type="ARBA" id="ARBA00022448"/>
    </source>
</evidence>
<dbReference type="InterPro" id="IPR051906">
    <property type="entry name" value="TolC-like"/>
</dbReference>
<feature type="signal peptide" evidence="8">
    <location>
        <begin position="1"/>
        <end position="24"/>
    </location>
</feature>
<dbReference type="GO" id="GO:0015562">
    <property type="term" value="F:efflux transmembrane transporter activity"/>
    <property type="evidence" value="ECO:0007669"/>
    <property type="project" value="InterPro"/>
</dbReference>
<organism evidence="9 10">
    <name type="scientific">Thiosulfativibrio zosterae</name>
    <dbReference type="NCBI Taxonomy" id="2675053"/>
    <lineage>
        <taxon>Bacteria</taxon>
        <taxon>Pseudomonadati</taxon>
        <taxon>Pseudomonadota</taxon>
        <taxon>Gammaproteobacteria</taxon>
        <taxon>Thiotrichales</taxon>
        <taxon>Piscirickettsiaceae</taxon>
        <taxon>Thiosulfativibrio</taxon>
    </lineage>
</organism>
<dbReference type="SUPFAM" id="SSF56954">
    <property type="entry name" value="Outer membrane efflux proteins (OEP)"/>
    <property type="match status" value="1"/>
</dbReference>
<dbReference type="PANTHER" id="PTHR30026">
    <property type="entry name" value="OUTER MEMBRANE PROTEIN TOLC"/>
    <property type="match status" value="1"/>
</dbReference>
<dbReference type="Gene3D" id="1.20.1600.10">
    <property type="entry name" value="Outer membrane efflux proteins (OEP)"/>
    <property type="match status" value="1"/>
</dbReference>
<keyword evidence="6" id="KW-0472">Membrane</keyword>
<name>A0A6F8PR45_9GAMM</name>
<gene>
    <name evidence="9" type="ORF">THMIRHAT_23310</name>
</gene>
<dbReference type="EMBL" id="AP021888">
    <property type="protein sequence ID" value="BBP44585.1"/>
    <property type="molecule type" value="Genomic_DNA"/>
</dbReference>
<comment type="subcellular location">
    <subcellularLocation>
        <location evidence="1">Cell outer membrane</location>
    </subcellularLocation>
</comment>
<evidence type="ECO:0000256" key="2">
    <source>
        <dbReference type="ARBA" id="ARBA00007613"/>
    </source>
</evidence>
<keyword evidence="7" id="KW-0998">Cell outer membrane</keyword>
<dbReference type="KEGG" id="tzo:THMIRHAT_23310"/>
<evidence type="ECO:0000256" key="4">
    <source>
        <dbReference type="ARBA" id="ARBA00022452"/>
    </source>
</evidence>
<accession>A0A6F8PR45</accession>
<evidence type="ECO:0000256" key="6">
    <source>
        <dbReference type="ARBA" id="ARBA00023136"/>
    </source>
</evidence>
<sequence>MLSFKSVLSRVVLLTGVFSATLWAQTPVVTWQDLASKTLANHPDSQLWAAQTAGAQAQQANAAAKNQPQVKLQSELSYAWMQQNNFARTANQVLATYPLYAPNLSAEQTVTDWQAQAQQAQVLAEQQTLLLSLAKAVVAQRILAAQFQYLTQEREAIRESLAQVEQRFQVGYQDLNDVVEMQAQADNNQAAWLAVQQQQAQALADLEALLGEPISADALAQLNSLPIQPDAYPPAQWPTLLGSHPQVQVLQALWQAKSHEQTQLKTQDGPQVNAFGAYVYNDSQQHFYDDMQGVRGGVLLTLPLYLGGATDAKIAGARAQAQGLLAQKQAKQLELNTTAQKAWLALQAGQARLQALQAALVSNQQAVKAAEEGLKTGSRSVLEVLSAQSRLYAAQRALPTLQAQIQLDQLTMLWALGRLDVNNLAHPETDKK</sequence>
<evidence type="ECO:0000256" key="5">
    <source>
        <dbReference type="ARBA" id="ARBA00022692"/>
    </source>
</evidence>
<evidence type="ECO:0000313" key="9">
    <source>
        <dbReference type="EMBL" id="BBP44585.1"/>
    </source>
</evidence>
<evidence type="ECO:0000313" key="10">
    <source>
        <dbReference type="Proteomes" id="UP000501466"/>
    </source>
</evidence>
<dbReference type="PANTHER" id="PTHR30026:SF20">
    <property type="entry name" value="OUTER MEMBRANE PROTEIN TOLC"/>
    <property type="match status" value="1"/>
</dbReference>
<evidence type="ECO:0000256" key="1">
    <source>
        <dbReference type="ARBA" id="ARBA00004442"/>
    </source>
</evidence>
<keyword evidence="10" id="KW-1185">Reference proteome</keyword>
<proteinExistence type="inferred from homology"/>